<accession>A0A8H2NWG1</accession>
<evidence type="ECO:0000313" key="2">
    <source>
        <dbReference type="Proteomes" id="UP000325723"/>
    </source>
</evidence>
<proteinExistence type="predicted"/>
<dbReference type="Gene3D" id="3.90.550.10">
    <property type="entry name" value="Spore Coat Polysaccharide Biosynthesis Protein SpsA, Chain A"/>
    <property type="match status" value="1"/>
</dbReference>
<organism evidence="1 2">
    <name type="scientific">Pseudomonas fluorescens</name>
    <dbReference type="NCBI Taxonomy" id="294"/>
    <lineage>
        <taxon>Bacteria</taxon>
        <taxon>Pseudomonadati</taxon>
        <taxon>Pseudomonadota</taxon>
        <taxon>Gammaproteobacteria</taxon>
        <taxon>Pseudomonadales</taxon>
        <taxon>Pseudomonadaceae</taxon>
        <taxon>Pseudomonas</taxon>
    </lineage>
</organism>
<comment type="caution">
    <text evidence="1">The sequence shown here is derived from an EMBL/GenBank/DDBJ whole genome shotgun (WGS) entry which is preliminary data.</text>
</comment>
<gene>
    <name evidence="1" type="ORF">PS900_05117</name>
</gene>
<name>A0A8H2NWG1_PSEFL</name>
<dbReference type="Proteomes" id="UP000325723">
    <property type="component" value="Unassembled WGS sequence"/>
</dbReference>
<reference evidence="1 2" key="1">
    <citation type="submission" date="2019-09" db="EMBL/GenBank/DDBJ databases">
        <authorList>
            <person name="Chandra G."/>
            <person name="Truman W A."/>
        </authorList>
    </citation>
    <scope>NUCLEOTIDE SEQUENCE [LARGE SCALE GENOMIC DNA]</scope>
    <source>
        <strain evidence="1">PS900</strain>
    </source>
</reference>
<protein>
    <submittedName>
        <fullName evidence="1">Uncharacterized protein</fullName>
    </submittedName>
</protein>
<evidence type="ECO:0000313" key="1">
    <source>
        <dbReference type="EMBL" id="VVP45789.1"/>
    </source>
</evidence>
<dbReference type="SUPFAM" id="SSF53448">
    <property type="entry name" value="Nucleotide-diphospho-sugar transferases"/>
    <property type="match status" value="1"/>
</dbReference>
<dbReference type="EMBL" id="CABVIE010000020">
    <property type="protein sequence ID" value="VVP45789.1"/>
    <property type="molecule type" value="Genomic_DNA"/>
</dbReference>
<dbReference type="RefSeq" id="WP_191633611.1">
    <property type="nucleotide sequence ID" value="NZ_CABVHR010000002.1"/>
</dbReference>
<dbReference type="AlphaFoldDB" id="A0A8H2NWG1"/>
<sequence>MSDNMGWPTLAVILAAGQGTRMCSPLPKVFSRFVRLWNCKPFWQSKPIRARRDVVTVTRWH</sequence>
<dbReference type="InterPro" id="IPR029044">
    <property type="entry name" value="Nucleotide-diphossugar_trans"/>
</dbReference>